<comment type="caution">
    <text evidence="2">The sequence shown here is derived from an EMBL/GenBank/DDBJ whole genome shotgun (WGS) entry which is preliminary data.</text>
</comment>
<evidence type="ECO:0000313" key="2">
    <source>
        <dbReference type="EMBL" id="RLQ88901.1"/>
    </source>
</evidence>
<sequence>MNAAAMPDTNAFLMNLVEQAGPVAAGIAVVLLILFFGLKWSGAFAMIGSGKSVIDNERLDQLATGIENIGERLGSIEGRVAHVERGLDDRVRRSEVHDLDIALARMEGRLDMMAAASQATGASVTRIEDYLLQLSQNAKNK</sequence>
<gene>
    <name evidence="2" type="ORF">D8780_12360</name>
</gene>
<evidence type="ECO:0008006" key="4">
    <source>
        <dbReference type="Google" id="ProtNLM"/>
    </source>
</evidence>
<dbReference type="AlphaFoldDB" id="A0A3L7JH00"/>
<organism evidence="2 3">
    <name type="scientific">Notoacmeibacter ruber</name>
    <dbReference type="NCBI Taxonomy" id="2670375"/>
    <lineage>
        <taxon>Bacteria</taxon>
        <taxon>Pseudomonadati</taxon>
        <taxon>Pseudomonadota</taxon>
        <taxon>Alphaproteobacteria</taxon>
        <taxon>Hyphomicrobiales</taxon>
        <taxon>Notoacmeibacteraceae</taxon>
        <taxon>Notoacmeibacter</taxon>
    </lineage>
</organism>
<protein>
    <recommendedName>
        <fullName evidence="4">DUF2730 family protein</fullName>
    </recommendedName>
</protein>
<feature type="transmembrane region" description="Helical" evidence="1">
    <location>
        <begin position="20"/>
        <end position="38"/>
    </location>
</feature>
<dbReference type="Proteomes" id="UP000281094">
    <property type="component" value="Unassembled WGS sequence"/>
</dbReference>
<keyword evidence="3" id="KW-1185">Reference proteome</keyword>
<proteinExistence type="predicted"/>
<keyword evidence="1" id="KW-1133">Transmembrane helix</keyword>
<keyword evidence="1" id="KW-0472">Membrane</keyword>
<dbReference type="EMBL" id="RCWN01000001">
    <property type="protein sequence ID" value="RLQ88901.1"/>
    <property type="molecule type" value="Genomic_DNA"/>
</dbReference>
<name>A0A3L7JH00_9HYPH</name>
<reference evidence="2 3" key="1">
    <citation type="submission" date="2018-10" db="EMBL/GenBank/DDBJ databases">
        <title>Notoacmeibacter sp. M2BS9Y-3-1, whole genome shotgun sequence.</title>
        <authorList>
            <person name="Tuo L."/>
        </authorList>
    </citation>
    <scope>NUCLEOTIDE SEQUENCE [LARGE SCALE GENOMIC DNA]</scope>
    <source>
        <strain evidence="2 3">M2BS9Y-3-1</strain>
    </source>
</reference>
<keyword evidence="1" id="KW-0812">Transmembrane</keyword>
<evidence type="ECO:0000256" key="1">
    <source>
        <dbReference type="SAM" id="Phobius"/>
    </source>
</evidence>
<accession>A0A3L7JH00</accession>
<evidence type="ECO:0000313" key="3">
    <source>
        <dbReference type="Proteomes" id="UP000281094"/>
    </source>
</evidence>